<feature type="domain" description="VLIG-type G" evidence="1">
    <location>
        <begin position="1"/>
        <end position="127"/>
    </location>
</feature>
<dbReference type="PANTHER" id="PTHR22796:SF1">
    <property type="entry name" value="VWFA DOMAIN-CONTAINING PROTEIN"/>
    <property type="match status" value="1"/>
</dbReference>
<keyword evidence="3" id="KW-1185">Reference proteome</keyword>
<dbReference type="PROSITE" id="PS51717">
    <property type="entry name" value="G_VLIG"/>
    <property type="match status" value="1"/>
</dbReference>
<dbReference type="InterPro" id="IPR027417">
    <property type="entry name" value="P-loop_NTPase"/>
</dbReference>
<evidence type="ECO:0000313" key="3">
    <source>
        <dbReference type="Proteomes" id="UP000243217"/>
    </source>
</evidence>
<gene>
    <name evidence="2" type="ORF">THRCLA_23311</name>
</gene>
<proteinExistence type="predicted"/>
<sequence length="127" mass="14096">MGVQSSGKSTLLNYMFGMRLRTSVSCCTRGVNIQLLRCENGEYDYILLLDTEGIRSPEHINEEDNVWRDNRMAILTILPSDATIILTKSESTTAISEILPIVLSVFLDSQLAQSISGHIASKFLLCV</sequence>
<reference evidence="2 3" key="1">
    <citation type="journal article" date="2014" name="Genome Biol. Evol.">
        <title>The secreted proteins of Achlya hypogyna and Thraustotheca clavata identify the ancestral oomycete secretome and reveal gene acquisitions by horizontal gene transfer.</title>
        <authorList>
            <person name="Misner I."/>
            <person name="Blouin N."/>
            <person name="Leonard G."/>
            <person name="Richards T.A."/>
            <person name="Lane C.E."/>
        </authorList>
    </citation>
    <scope>NUCLEOTIDE SEQUENCE [LARGE SCALE GENOMIC DNA]</scope>
    <source>
        <strain evidence="2 3">ATCC 34112</strain>
    </source>
</reference>
<accession>A0A1V9Y7L3</accession>
<name>A0A1V9Y7L3_9STRA</name>
<evidence type="ECO:0000259" key="1">
    <source>
        <dbReference type="PROSITE" id="PS51717"/>
    </source>
</evidence>
<dbReference type="AlphaFoldDB" id="A0A1V9Y7L3"/>
<evidence type="ECO:0000313" key="2">
    <source>
        <dbReference type="EMBL" id="OQR81703.1"/>
    </source>
</evidence>
<comment type="caution">
    <text evidence="2">The sequence shown here is derived from an EMBL/GenBank/DDBJ whole genome shotgun (WGS) entry which is preliminary data.</text>
</comment>
<protein>
    <recommendedName>
        <fullName evidence="1">VLIG-type G domain-containing protein</fullName>
    </recommendedName>
</protein>
<dbReference type="Gene3D" id="3.40.50.300">
    <property type="entry name" value="P-loop containing nucleotide triphosphate hydrolases"/>
    <property type="match status" value="1"/>
</dbReference>
<dbReference type="OrthoDB" id="1597724at2759"/>
<dbReference type="PANTHER" id="PTHR22796">
    <property type="entry name" value="URG4-RELATED"/>
    <property type="match status" value="1"/>
</dbReference>
<dbReference type="Pfam" id="PF25683">
    <property type="entry name" value="URGCP_GTPase"/>
    <property type="match status" value="1"/>
</dbReference>
<dbReference type="EMBL" id="JNBS01004924">
    <property type="protein sequence ID" value="OQR81703.1"/>
    <property type="molecule type" value="Genomic_DNA"/>
</dbReference>
<organism evidence="2 3">
    <name type="scientific">Thraustotheca clavata</name>
    <dbReference type="NCBI Taxonomy" id="74557"/>
    <lineage>
        <taxon>Eukaryota</taxon>
        <taxon>Sar</taxon>
        <taxon>Stramenopiles</taxon>
        <taxon>Oomycota</taxon>
        <taxon>Saprolegniomycetes</taxon>
        <taxon>Saprolegniales</taxon>
        <taxon>Achlyaceae</taxon>
        <taxon>Thraustotheca</taxon>
    </lineage>
</organism>
<dbReference type="InterPro" id="IPR030383">
    <property type="entry name" value="G_VLIG_dom"/>
</dbReference>
<dbReference type="Proteomes" id="UP000243217">
    <property type="component" value="Unassembled WGS sequence"/>
</dbReference>
<dbReference type="GO" id="GO:0005525">
    <property type="term" value="F:GTP binding"/>
    <property type="evidence" value="ECO:0007669"/>
    <property type="project" value="InterPro"/>
</dbReference>
<dbReference type="SUPFAM" id="SSF52540">
    <property type="entry name" value="P-loop containing nucleoside triphosphate hydrolases"/>
    <property type="match status" value="1"/>
</dbReference>